<sequence length="71" mass="7849">MEMRPHDGGFIALLSPRHIDMTGGDRNEGCRGPWMGNINSRDVLLQTCPFEGCYPPLLHARCHPSTPFLAG</sequence>
<organism evidence="1 2">
    <name type="scientific">Ancylostoma duodenale</name>
    <dbReference type="NCBI Taxonomy" id="51022"/>
    <lineage>
        <taxon>Eukaryota</taxon>
        <taxon>Metazoa</taxon>
        <taxon>Ecdysozoa</taxon>
        <taxon>Nematoda</taxon>
        <taxon>Chromadorea</taxon>
        <taxon>Rhabditida</taxon>
        <taxon>Rhabditina</taxon>
        <taxon>Rhabditomorpha</taxon>
        <taxon>Strongyloidea</taxon>
        <taxon>Ancylostomatidae</taxon>
        <taxon>Ancylostomatinae</taxon>
        <taxon>Ancylostoma</taxon>
    </lineage>
</organism>
<gene>
    <name evidence="1" type="ORF">ANCDUO_18036</name>
</gene>
<evidence type="ECO:0000313" key="2">
    <source>
        <dbReference type="Proteomes" id="UP000054047"/>
    </source>
</evidence>
<name>A0A0C2FYZ4_9BILA</name>
<protein>
    <submittedName>
        <fullName evidence="1">Uncharacterized protein</fullName>
    </submittedName>
</protein>
<accession>A0A0C2FYZ4</accession>
<dbReference type="AlphaFoldDB" id="A0A0C2FYZ4"/>
<evidence type="ECO:0000313" key="1">
    <source>
        <dbReference type="EMBL" id="KIH51869.1"/>
    </source>
</evidence>
<dbReference type="Proteomes" id="UP000054047">
    <property type="component" value="Unassembled WGS sequence"/>
</dbReference>
<feature type="non-terminal residue" evidence="1">
    <location>
        <position position="71"/>
    </location>
</feature>
<keyword evidence="2" id="KW-1185">Reference proteome</keyword>
<reference evidence="1 2" key="1">
    <citation type="submission" date="2013-12" db="EMBL/GenBank/DDBJ databases">
        <title>Draft genome of the parsitic nematode Ancylostoma duodenale.</title>
        <authorList>
            <person name="Mitreva M."/>
        </authorList>
    </citation>
    <scope>NUCLEOTIDE SEQUENCE [LARGE SCALE GENOMIC DNA]</scope>
    <source>
        <strain evidence="1 2">Zhejiang</strain>
    </source>
</reference>
<proteinExistence type="predicted"/>
<dbReference type="EMBL" id="KN745188">
    <property type="protein sequence ID" value="KIH51869.1"/>
    <property type="molecule type" value="Genomic_DNA"/>
</dbReference>